<dbReference type="InterPro" id="IPR045475">
    <property type="entry name" value="iSTAND"/>
</dbReference>
<evidence type="ECO:0000256" key="1">
    <source>
        <dbReference type="SAM" id="Coils"/>
    </source>
</evidence>
<keyword evidence="4" id="KW-1185">Reference proteome</keyword>
<proteinExistence type="predicted"/>
<name>A0A846H9I7_9CYAN</name>
<sequence>MSSVQHLQHKREELQQQYDLLSEKIKRLRNDSAIEAGTLVAFQLNKEIERFEAQRDRLANQIDNLESERIHIELFRLNYVKQVRLFREFIEEKRIGAFLVHGLPEHGQIFLLRRLLQAIPDGCVTPPIQFHLSRKAFRTDIKALWRELGRQIGVQDFSLSEIARNVMSQLKNQHVILVFHDMDCIEEDYLEELIREFWLPLVNSTQQTIYSSNEFFLLMFLVDQDGCVNTWNIAFADEFETFWEPCTPIRLPIIDRLSDQVLVNWMENAIDALPTKVTKKIDCTVQVILENSEGVPERVFAEIFGLCGYSWEQGEDRWLKL</sequence>
<dbReference type="RefSeq" id="WP_039748890.1">
    <property type="nucleotide sequence ID" value="NZ_JTCM02000033.1"/>
</dbReference>
<feature type="coiled-coil region" evidence="1">
    <location>
        <begin position="4"/>
        <end position="68"/>
    </location>
</feature>
<dbReference type="AlphaFoldDB" id="A0A846H9I7"/>
<keyword evidence="1" id="KW-0175">Coiled coil</keyword>
<evidence type="ECO:0000259" key="2">
    <source>
        <dbReference type="Pfam" id="PF19995"/>
    </source>
</evidence>
<accession>A0A846H9I7</accession>
<organism evidence="3 4">
    <name type="scientific">Hassallia byssoidea VB512170</name>
    <dbReference type="NCBI Taxonomy" id="1304833"/>
    <lineage>
        <taxon>Bacteria</taxon>
        <taxon>Bacillati</taxon>
        <taxon>Cyanobacteriota</taxon>
        <taxon>Cyanophyceae</taxon>
        <taxon>Nostocales</taxon>
        <taxon>Tolypothrichaceae</taxon>
        <taxon>Hassallia</taxon>
    </lineage>
</organism>
<dbReference type="EMBL" id="JTCM02000033">
    <property type="protein sequence ID" value="NEU74032.1"/>
    <property type="molecule type" value="Genomic_DNA"/>
</dbReference>
<comment type="caution">
    <text evidence="3">The sequence shown here is derived from an EMBL/GenBank/DDBJ whole genome shotgun (WGS) entry which is preliminary data.</text>
</comment>
<evidence type="ECO:0000313" key="3">
    <source>
        <dbReference type="EMBL" id="NEU74032.1"/>
    </source>
</evidence>
<gene>
    <name evidence="3" type="ORF">PI95_016075</name>
</gene>
<reference evidence="3 4" key="1">
    <citation type="journal article" date="2015" name="Genome Announc.">
        <title>Draft Genome Sequence of Cyanobacterium Hassallia byssoidea Strain VB512170, Isolated from Monuments in India.</title>
        <authorList>
            <person name="Singh D."/>
            <person name="Chandrababunaidu M.M."/>
            <person name="Panda A."/>
            <person name="Sen D."/>
            <person name="Bhattacharyya S."/>
            <person name="Adhikary S.P."/>
            <person name="Tripathy S."/>
        </authorList>
    </citation>
    <scope>NUCLEOTIDE SEQUENCE [LARGE SCALE GENOMIC DNA]</scope>
    <source>
        <strain evidence="3 4">VB512170</strain>
    </source>
</reference>
<protein>
    <recommendedName>
        <fullName evidence="2">Inactive STAND domain-containing protein</fullName>
    </recommendedName>
</protein>
<feature type="domain" description="Inactive STAND" evidence="2">
    <location>
        <begin position="74"/>
        <end position="222"/>
    </location>
</feature>
<dbReference type="Pfam" id="PF19995">
    <property type="entry name" value="iSTAND"/>
    <property type="match status" value="1"/>
</dbReference>
<evidence type="ECO:0000313" key="4">
    <source>
        <dbReference type="Proteomes" id="UP000031549"/>
    </source>
</evidence>
<dbReference type="Proteomes" id="UP000031549">
    <property type="component" value="Unassembled WGS sequence"/>
</dbReference>